<evidence type="ECO:0000256" key="3">
    <source>
        <dbReference type="ARBA" id="ARBA00023274"/>
    </source>
</evidence>
<gene>
    <name evidence="4" type="ORF">COW97_03525</name>
</gene>
<dbReference type="InterPro" id="IPR034704">
    <property type="entry name" value="Ribosomal_bL28/bL31-like_sf"/>
</dbReference>
<dbReference type="Pfam" id="PF00830">
    <property type="entry name" value="Ribosomal_L28"/>
    <property type="match status" value="1"/>
</dbReference>
<keyword evidence="3" id="KW-0687">Ribonucleoprotein</keyword>
<keyword evidence="2" id="KW-0689">Ribosomal protein</keyword>
<name>A0A2H0C1K7_9BACT</name>
<dbReference type="InterPro" id="IPR037147">
    <property type="entry name" value="Ribosomal_bL28_sf"/>
</dbReference>
<dbReference type="GO" id="GO:0003735">
    <property type="term" value="F:structural constituent of ribosome"/>
    <property type="evidence" value="ECO:0007669"/>
    <property type="project" value="InterPro"/>
</dbReference>
<dbReference type="Gene3D" id="2.30.170.40">
    <property type="entry name" value="Ribosomal protein L28/L24"/>
    <property type="match status" value="1"/>
</dbReference>
<protein>
    <recommendedName>
        <fullName evidence="6">50S ribosomal protein L28</fullName>
    </recommendedName>
</protein>
<dbReference type="AlphaFoldDB" id="A0A2H0C1K7"/>
<evidence type="ECO:0000256" key="2">
    <source>
        <dbReference type="ARBA" id="ARBA00022980"/>
    </source>
</evidence>
<evidence type="ECO:0000256" key="1">
    <source>
        <dbReference type="ARBA" id="ARBA00008760"/>
    </source>
</evidence>
<comment type="caution">
    <text evidence="4">The sequence shown here is derived from an EMBL/GenBank/DDBJ whole genome shotgun (WGS) entry which is preliminary data.</text>
</comment>
<proteinExistence type="inferred from homology"/>
<dbReference type="EMBL" id="PCTC01000074">
    <property type="protein sequence ID" value="PIP63240.1"/>
    <property type="molecule type" value="Genomic_DNA"/>
</dbReference>
<evidence type="ECO:0000313" key="5">
    <source>
        <dbReference type="Proteomes" id="UP000229699"/>
    </source>
</evidence>
<dbReference type="InterPro" id="IPR026569">
    <property type="entry name" value="Ribosomal_bL28"/>
</dbReference>
<dbReference type="Proteomes" id="UP000229699">
    <property type="component" value="Unassembled WGS sequence"/>
</dbReference>
<evidence type="ECO:0008006" key="6">
    <source>
        <dbReference type="Google" id="ProtNLM"/>
    </source>
</evidence>
<accession>A0A2H0C1K7</accession>
<evidence type="ECO:0000313" key="4">
    <source>
        <dbReference type="EMBL" id="PIP63240.1"/>
    </source>
</evidence>
<comment type="similarity">
    <text evidence="1">Belongs to the bacterial ribosomal protein bL28 family.</text>
</comment>
<sequence>MIKCYHCGKGLLYGRSHTHHRGVAGGRWKKRAPKTQRIFKANLVRLSIIEKGKAVRIRLCTKCLKRIRKDMIDGKKPFLTLASVKKEMNVKNKEAKVAEDAKVKAGTGNQILTCKSSLALH</sequence>
<organism evidence="4 5">
    <name type="scientific">Candidatus Roizmanbacteria bacterium CG22_combo_CG10-13_8_21_14_all_34_12</name>
    <dbReference type="NCBI Taxonomy" id="1974860"/>
    <lineage>
        <taxon>Bacteria</taxon>
        <taxon>Candidatus Roizmaniibacteriota</taxon>
    </lineage>
</organism>
<dbReference type="GO" id="GO:1990904">
    <property type="term" value="C:ribonucleoprotein complex"/>
    <property type="evidence" value="ECO:0007669"/>
    <property type="project" value="UniProtKB-KW"/>
</dbReference>
<dbReference type="SUPFAM" id="SSF143800">
    <property type="entry name" value="L28p-like"/>
    <property type="match status" value="1"/>
</dbReference>
<reference evidence="4 5" key="1">
    <citation type="submission" date="2017-09" db="EMBL/GenBank/DDBJ databases">
        <title>Depth-based differentiation of microbial function through sediment-hosted aquifers and enrichment of novel symbionts in the deep terrestrial subsurface.</title>
        <authorList>
            <person name="Probst A.J."/>
            <person name="Ladd B."/>
            <person name="Jarett J.K."/>
            <person name="Geller-Mcgrath D.E."/>
            <person name="Sieber C.M."/>
            <person name="Emerson J.B."/>
            <person name="Anantharaman K."/>
            <person name="Thomas B.C."/>
            <person name="Malmstrom R."/>
            <person name="Stieglmeier M."/>
            <person name="Klingl A."/>
            <person name="Woyke T."/>
            <person name="Ryan C.M."/>
            <person name="Banfield J.F."/>
        </authorList>
    </citation>
    <scope>NUCLEOTIDE SEQUENCE [LARGE SCALE GENOMIC DNA]</scope>
    <source>
        <strain evidence="4">CG22_combo_CG10-13_8_21_14_all_34_12</strain>
    </source>
</reference>
<dbReference type="GO" id="GO:0005840">
    <property type="term" value="C:ribosome"/>
    <property type="evidence" value="ECO:0007669"/>
    <property type="project" value="UniProtKB-KW"/>
</dbReference>